<feature type="domain" description="ThuA-like" evidence="1">
    <location>
        <begin position="5"/>
        <end position="206"/>
    </location>
</feature>
<dbReference type="Pfam" id="PF06283">
    <property type="entry name" value="ThuA"/>
    <property type="match status" value="1"/>
</dbReference>
<dbReference type="InterPro" id="IPR029062">
    <property type="entry name" value="Class_I_gatase-like"/>
</dbReference>
<dbReference type="EMBL" id="JBHUCX010000044">
    <property type="protein sequence ID" value="MFD1676201.1"/>
    <property type="molecule type" value="Genomic_DNA"/>
</dbReference>
<dbReference type="RefSeq" id="WP_377944091.1">
    <property type="nucleotide sequence ID" value="NZ_JBHUCX010000044.1"/>
</dbReference>
<evidence type="ECO:0000313" key="2">
    <source>
        <dbReference type="EMBL" id="MFD1676201.1"/>
    </source>
</evidence>
<keyword evidence="3" id="KW-1185">Reference proteome</keyword>
<name>A0ABW4JIN8_9BACL</name>
<dbReference type="PANTHER" id="PTHR40469:SF2">
    <property type="entry name" value="GALACTOSE-BINDING DOMAIN-LIKE SUPERFAMILY PROTEIN"/>
    <property type="match status" value="1"/>
</dbReference>
<dbReference type="Proteomes" id="UP001597079">
    <property type="component" value="Unassembled WGS sequence"/>
</dbReference>
<dbReference type="InterPro" id="IPR029010">
    <property type="entry name" value="ThuA-like"/>
</dbReference>
<evidence type="ECO:0000313" key="3">
    <source>
        <dbReference type="Proteomes" id="UP001597079"/>
    </source>
</evidence>
<organism evidence="2 3">
    <name type="scientific">Alicyclobacillus fodiniaquatilis</name>
    <dbReference type="NCBI Taxonomy" id="1661150"/>
    <lineage>
        <taxon>Bacteria</taxon>
        <taxon>Bacillati</taxon>
        <taxon>Bacillota</taxon>
        <taxon>Bacilli</taxon>
        <taxon>Bacillales</taxon>
        <taxon>Alicyclobacillaceae</taxon>
        <taxon>Alicyclobacillus</taxon>
    </lineage>
</organism>
<comment type="caution">
    <text evidence="2">The sequence shown here is derived from an EMBL/GenBank/DDBJ whole genome shotgun (WGS) entry which is preliminary data.</text>
</comment>
<reference evidence="3" key="1">
    <citation type="journal article" date="2019" name="Int. J. Syst. Evol. Microbiol.">
        <title>The Global Catalogue of Microorganisms (GCM) 10K type strain sequencing project: providing services to taxonomists for standard genome sequencing and annotation.</title>
        <authorList>
            <consortium name="The Broad Institute Genomics Platform"/>
            <consortium name="The Broad Institute Genome Sequencing Center for Infectious Disease"/>
            <person name="Wu L."/>
            <person name="Ma J."/>
        </authorList>
    </citation>
    <scope>NUCLEOTIDE SEQUENCE [LARGE SCALE GENOMIC DNA]</scope>
    <source>
        <strain evidence="3">CGMCC 1.12286</strain>
    </source>
</reference>
<gene>
    <name evidence="2" type="ORF">ACFSB2_15970</name>
</gene>
<sequence length="210" mass="22984">MGKTALIVQGGWEGHQPREVSEVLAQLLKSADFAVEVADNLEVFSDAAHLKTYNLIVPHWTMGTISHPQLEGLVKAVQSGVGITGLHGGMGDAFRDAPEFQYMVGGQWVAHPGNDGVTYDVNITDKEHEITAGIHDFTVTSEQYYMHVDPVNHVLATTQFGEVTMPVAWTKTYGQGRVFYCSLGHTDKVVKMPEVSQLMLQGMVWAAAKD</sequence>
<dbReference type="SUPFAM" id="SSF52317">
    <property type="entry name" value="Class I glutamine amidotransferase-like"/>
    <property type="match status" value="1"/>
</dbReference>
<proteinExistence type="predicted"/>
<evidence type="ECO:0000259" key="1">
    <source>
        <dbReference type="Pfam" id="PF06283"/>
    </source>
</evidence>
<dbReference type="Gene3D" id="3.40.50.880">
    <property type="match status" value="1"/>
</dbReference>
<protein>
    <submittedName>
        <fullName evidence="2">ThuA domain-containing protein</fullName>
    </submittedName>
</protein>
<dbReference type="PANTHER" id="PTHR40469">
    <property type="entry name" value="SECRETED GLYCOSYL HYDROLASE"/>
    <property type="match status" value="1"/>
</dbReference>
<accession>A0ABW4JIN8</accession>